<keyword evidence="4" id="KW-0378">Hydrolase</keyword>
<reference evidence="8" key="1">
    <citation type="submission" date="2021-01" db="EMBL/GenBank/DDBJ databases">
        <authorList>
            <person name="Corre E."/>
            <person name="Pelletier E."/>
            <person name="Niang G."/>
            <person name="Scheremetjew M."/>
            <person name="Finn R."/>
            <person name="Kale V."/>
            <person name="Holt S."/>
            <person name="Cochrane G."/>
            <person name="Meng A."/>
            <person name="Brown T."/>
            <person name="Cohen L."/>
        </authorList>
    </citation>
    <scope>NUCLEOTIDE SEQUENCE</scope>
    <source>
        <strain evidence="8">RCC3387</strain>
    </source>
</reference>
<keyword evidence="6 7" id="KW-0472">Membrane</keyword>
<evidence type="ECO:0000256" key="1">
    <source>
        <dbReference type="ARBA" id="ARBA00004127"/>
    </source>
</evidence>
<evidence type="ECO:0000313" key="8">
    <source>
        <dbReference type="EMBL" id="CAD9482909.1"/>
    </source>
</evidence>
<evidence type="ECO:0000256" key="5">
    <source>
        <dbReference type="ARBA" id="ARBA00022989"/>
    </source>
</evidence>
<sequence length="427" mass="46329">MVYTVPEGMFGTPDGQLIRLSDYDPAELGPYPSCHPHFGEHQRTLENGTLAWVKNSEAPAEGPYPAGHPQNPEWLEKSHQDAVRSNAKNRFRWAGLQPNLHLLSLATLCVLLGAKHAVWLFTEPPGSREAAPMLQKEDAYWMPIMGSCVLFGLFVVLKYLGTDWIKMAITGVVVLMCVFCSGTNADHFVALVRSKVSAPLFTIKLLDLSPTAAELGGMCVGGALAVIFMLSKNWLVNNVFGASFAAVGIKMIGISNFVTGAVMLSGLFVYDVFWVFFSKPLFGSNVMVSVAKGIEAPIKLMFPRSFGGCGAMQHSMLGLGDIVVPGIFLAFLAKWDAVRIGERKAESFVYLNACMVAYVLSLITTIFVMLFFNAAQPALLYIVPYVLAASVGVACARGEFRELWGFSIPDETVEAPAGADPPAKKDD</sequence>
<feature type="transmembrane region" description="Helical" evidence="7">
    <location>
        <begin position="378"/>
        <end position="396"/>
    </location>
</feature>
<protein>
    <submittedName>
        <fullName evidence="8">Uncharacterized protein</fullName>
    </submittedName>
</protein>
<organism evidence="8">
    <name type="scientific">Zooxanthella nutricula</name>
    <dbReference type="NCBI Taxonomy" id="1333877"/>
    <lineage>
        <taxon>Eukaryota</taxon>
        <taxon>Sar</taxon>
        <taxon>Alveolata</taxon>
        <taxon>Dinophyceae</taxon>
        <taxon>Peridiniales</taxon>
        <taxon>Peridiniales incertae sedis</taxon>
        <taxon>Zooxanthella</taxon>
    </lineage>
</organism>
<name>A0A7S2H7S1_9DINO</name>
<feature type="transmembrane region" description="Helical" evidence="7">
    <location>
        <begin position="316"/>
        <end position="335"/>
    </location>
</feature>
<evidence type="ECO:0000256" key="6">
    <source>
        <dbReference type="ARBA" id="ARBA00023136"/>
    </source>
</evidence>
<feature type="transmembrane region" description="Helical" evidence="7">
    <location>
        <begin position="347"/>
        <end position="372"/>
    </location>
</feature>
<keyword evidence="3 7" id="KW-0812">Transmembrane</keyword>
<feature type="transmembrane region" description="Helical" evidence="7">
    <location>
        <begin position="140"/>
        <end position="160"/>
    </location>
</feature>
<dbReference type="InterPro" id="IPR007369">
    <property type="entry name" value="Peptidase_A22B_SPP"/>
</dbReference>
<comment type="similarity">
    <text evidence="2">Belongs to the peptidase A22B family.</text>
</comment>
<dbReference type="GO" id="GO:0006465">
    <property type="term" value="P:signal peptide processing"/>
    <property type="evidence" value="ECO:0007669"/>
    <property type="project" value="TreeGrafter"/>
</dbReference>
<dbReference type="SMART" id="SM00730">
    <property type="entry name" value="PSN"/>
    <property type="match status" value="1"/>
</dbReference>
<evidence type="ECO:0000256" key="7">
    <source>
        <dbReference type="SAM" id="Phobius"/>
    </source>
</evidence>
<feature type="transmembrane region" description="Helical" evidence="7">
    <location>
        <begin position="212"/>
        <end position="230"/>
    </location>
</feature>
<dbReference type="PANTHER" id="PTHR12174">
    <property type="entry name" value="SIGNAL PEPTIDE PEPTIDASE"/>
    <property type="match status" value="1"/>
</dbReference>
<evidence type="ECO:0000256" key="4">
    <source>
        <dbReference type="ARBA" id="ARBA00022801"/>
    </source>
</evidence>
<feature type="transmembrane region" description="Helical" evidence="7">
    <location>
        <begin position="100"/>
        <end position="120"/>
    </location>
</feature>
<comment type="subcellular location">
    <subcellularLocation>
        <location evidence="1">Endomembrane system</location>
        <topology evidence="1">Multi-pass membrane protein</topology>
    </subcellularLocation>
</comment>
<evidence type="ECO:0000256" key="3">
    <source>
        <dbReference type="ARBA" id="ARBA00022692"/>
    </source>
</evidence>
<proteinExistence type="inferred from homology"/>
<accession>A0A7S2H7S1</accession>
<dbReference type="Pfam" id="PF04258">
    <property type="entry name" value="Peptidase_A22B"/>
    <property type="match status" value="1"/>
</dbReference>
<feature type="transmembrane region" description="Helical" evidence="7">
    <location>
        <begin position="172"/>
        <end position="192"/>
    </location>
</feature>
<dbReference type="GO" id="GO:0033619">
    <property type="term" value="P:membrane protein proteolysis"/>
    <property type="evidence" value="ECO:0007669"/>
    <property type="project" value="TreeGrafter"/>
</dbReference>
<dbReference type="AlphaFoldDB" id="A0A7S2H7S1"/>
<dbReference type="InterPro" id="IPR006639">
    <property type="entry name" value="Preselin/SPP"/>
</dbReference>
<keyword evidence="5 7" id="KW-1133">Transmembrane helix</keyword>
<dbReference type="GO" id="GO:0042500">
    <property type="term" value="F:aspartic endopeptidase activity, intramembrane cleaving"/>
    <property type="evidence" value="ECO:0007669"/>
    <property type="project" value="InterPro"/>
</dbReference>
<gene>
    <name evidence="8" type="ORF">BRAN1462_LOCUS741</name>
</gene>
<dbReference type="GO" id="GO:0098553">
    <property type="term" value="C:lumenal side of endoplasmic reticulum membrane"/>
    <property type="evidence" value="ECO:0007669"/>
    <property type="project" value="TreeGrafter"/>
</dbReference>
<dbReference type="GO" id="GO:0098554">
    <property type="term" value="C:cytoplasmic side of endoplasmic reticulum membrane"/>
    <property type="evidence" value="ECO:0007669"/>
    <property type="project" value="TreeGrafter"/>
</dbReference>
<evidence type="ECO:0000256" key="2">
    <source>
        <dbReference type="ARBA" id="ARBA00006859"/>
    </source>
</evidence>
<feature type="transmembrane region" description="Helical" evidence="7">
    <location>
        <begin position="251"/>
        <end position="277"/>
    </location>
</feature>
<dbReference type="PANTHER" id="PTHR12174:SF73">
    <property type="entry name" value="SIGNAL PEPTIDE PEPTIDASE DOMAIN CONTAINING PROTEIN"/>
    <property type="match status" value="1"/>
</dbReference>
<dbReference type="EMBL" id="HBGW01001111">
    <property type="protein sequence ID" value="CAD9482909.1"/>
    <property type="molecule type" value="Transcribed_RNA"/>
</dbReference>